<evidence type="ECO:0000256" key="1">
    <source>
        <dbReference type="ARBA" id="ARBA00023015"/>
    </source>
</evidence>
<dbReference type="InterPro" id="IPR016032">
    <property type="entry name" value="Sig_transdc_resp-reg_C-effctor"/>
</dbReference>
<dbReference type="EMBL" id="JAYMFF010000002">
    <property type="protein sequence ID" value="MEC4174957.1"/>
    <property type="molecule type" value="Genomic_DNA"/>
</dbReference>
<gene>
    <name evidence="5" type="ORF">VIN30_00650</name>
</gene>
<dbReference type="SUPFAM" id="SSF46894">
    <property type="entry name" value="C-terminal effector domain of the bipartite response regulators"/>
    <property type="match status" value="2"/>
</dbReference>
<dbReference type="PANTHER" id="PTHR44688">
    <property type="entry name" value="DNA-BINDING TRANSCRIPTIONAL ACTIVATOR DEVR_DOSR"/>
    <property type="match status" value="1"/>
</dbReference>
<evidence type="ECO:0000259" key="4">
    <source>
        <dbReference type="PROSITE" id="PS50043"/>
    </source>
</evidence>
<sequence length="145" mass="15902">MGKCTGLDRKLSNAGGNAMLKGRRREVAWHLSQGASYAVVAKLLYLSPETVRGYAREIYERAGVSSRREYLNFFHADTLASNPTLRGLSQREAQVANCLAAGMTRSQTGTHLGLSSETVKSYARSIFNKLGVSSRDDLYLLTHSS</sequence>
<keyword evidence="2" id="KW-0238">DNA-binding</keyword>
<dbReference type="Pfam" id="PF00196">
    <property type="entry name" value="GerE"/>
    <property type="match status" value="1"/>
</dbReference>
<dbReference type="CDD" id="cd06170">
    <property type="entry name" value="LuxR_C_like"/>
    <property type="match status" value="1"/>
</dbReference>
<dbReference type="PANTHER" id="PTHR44688:SF16">
    <property type="entry name" value="DNA-BINDING TRANSCRIPTIONAL ACTIVATOR DEVR_DOSR"/>
    <property type="match status" value="1"/>
</dbReference>
<proteinExistence type="predicted"/>
<keyword evidence="1" id="KW-0805">Transcription regulation</keyword>
<dbReference type="InterPro" id="IPR036388">
    <property type="entry name" value="WH-like_DNA-bd_sf"/>
</dbReference>
<dbReference type="SMART" id="SM00421">
    <property type="entry name" value="HTH_LUXR"/>
    <property type="match status" value="2"/>
</dbReference>
<reference evidence="5 6" key="1">
    <citation type="submission" date="2024-01" db="EMBL/GenBank/DDBJ databases">
        <title>novel species in genus Adlercreutzia.</title>
        <authorList>
            <person name="Liu X."/>
        </authorList>
    </citation>
    <scope>NUCLEOTIDE SEQUENCE [LARGE SCALE GENOMIC DNA]</scope>
    <source>
        <strain evidence="5 6">R7</strain>
    </source>
</reference>
<dbReference type="InterPro" id="IPR000792">
    <property type="entry name" value="Tscrpt_reg_LuxR_C"/>
</dbReference>
<feature type="domain" description="HTH luxR-type" evidence="4">
    <location>
        <begin position="81"/>
        <end position="145"/>
    </location>
</feature>
<evidence type="ECO:0000313" key="6">
    <source>
        <dbReference type="Proteomes" id="UP001349994"/>
    </source>
</evidence>
<evidence type="ECO:0000256" key="2">
    <source>
        <dbReference type="ARBA" id="ARBA00023125"/>
    </source>
</evidence>
<dbReference type="PRINTS" id="PR00038">
    <property type="entry name" value="HTHLUXR"/>
</dbReference>
<keyword evidence="6" id="KW-1185">Reference proteome</keyword>
<organism evidence="5 6">
    <name type="scientific">Adlercreutzia wanghongyangiae</name>
    <dbReference type="NCBI Taxonomy" id="3111451"/>
    <lineage>
        <taxon>Bacteria</taxon>
        <taxon>Bacillati</taxon>
        <taxon>Actinomycetota</taxon>
        <taxon>Coriobacteriia</taxon>
        <taxon>Eggerthellales</taxon>
        <taxon>Eggerthellaceae</taxon>
        <taxon>Adlercreutzia</taxon>
    </lineage>
</organism>
<dbReference type="Gene3D" id="1.10.10.10">
    <property type="entry name" value="Winged helix-like DNA-binding domain superfamily/Winged helix DNA-binding domain"/>
    <property type="match status" value="2"/>
</dbReference>
<dbReference type="Proteomes" id="UP001349994">
    <property type="component" value="Unassembled WGS sequence"/>
</dbReference>
<dbReference type="RefSeq" id="WP_338208440.1">
    <property type="nucleotide sequence ID" value="NZ_JAYMFF010000002.1"/>
</dbReference>
<evidence type="ECO:0000256" key="3">
    <source>
        <dbReference type="ARBA" id="ARBA00023163"/>
    </source>
</evidence>
<evidence type="ECO:0000313" key="5">
    <source>
        <dbReference type="EMBL" id="MEC4174957.1"/>
    </source>
</evidence>
<comment type="caution">
    <text evidence="5">The sequence shown here is derived from an EMBL/GenBank/DDBJ whole genome shotgun (WGS) entry which is preliminary data.</text>
</comment>
<protein>
    <submittedName>
        <fullName evidence="5">Helix-turn-helix transcriptional regulator</fullName>
    </submittedName>
</protein>
<accession>A0ABU6IET8</accession>
<name>A0ABU6IET8_9ACTN</name>
<keyword evidence="3" id="KW-0804">Transcription</keyword>
<dbReference type="PROSITE" id="PS50043">
    <property type="entry name" value="HTH_LUXR_2"/>
    <property type="match status" value="1"/>
</dbReference>